<dbReference type="InterPro" id="IPR034113">
    <property type="entry name" value="SCP_GAPR1-like"/>
</dbReference>
<dbReference type="Pfam" id="PF00188">
    <property type="entry name" value="CAP"/>
    <property type="match status" value="1"/>
</dbReference>
<organism evidence="4 5">
    <name type="scientific">Clonostachys rhizophaga</name>
    <dbReference type="NCBI Taxonomy" id="160324"/>
    <lineage>
        <taxon>Eukaryota</taxon>
        <taxon>Fungi</taxon>
        <taxon>Dikarya</taxon>
        <taxon>Ascomycota</taxon>
        <taxon>Pezizomycotina</taxon>
        <taxon>Sordariomycetes</taxon>
        <taxon>Hypocreomycetidae</taxon>
        <taxon>Hypocreales</taxon>
        <taxon>Bionectriaceae</taxon>
        <taxon>Clonostachys</taxon>
    </lineage>
</organism>
<feature type="domain" description="SCP" evidence="3">
    <location>
        <begin position="127"/>
        <end position="260"/>
    </location>
</feature>
<feature type="chain" id="PRO_5040225644" description="SCP domain-containing protein" evidence="2">
    <location>
        <begin position="18"/>
        <end position="264"/>
    </location>
</feature>
<dbReference type="PRINTS" id="PR00837">
    <property type="entry name" value="V5TPXLIKE"/>
</dbReference>
<reference evidence="4" key="1">
    <citation type="submission" date="2021-10" db="EMBL/GenBank/DDBJ databases">
        <authorList>
            <person name="Piombo E."/>
        </authorList>
    </citation>
    <scope>NUCLEOTIDE SEQUENCE</scope>
</reference>
<dbReference type="AlphaFoldDB" id="A0A9N9VUG6"/>
<evidence type="ECO:0000313" key="5">
    <source>
        <dbReference type="Proteomes" id="UP000696573"/>
    </source>
</evidence>
<evidence type="ECO:0000259" key="3">
    <source>
        <dbReference type="SMART" id="SM00198"/>
    </source>
</evidence>
<dbReference type="Proteomes" id="UP000696573">
    <property type="component" value="Unassembled WGS sequence"/>
</dbReference>
<dbReference type="CDD" id="cd05382">
    <property type="entry name" value="CAP_GAPR1-like"/>
    <property type="match status" value="1"/>
</dbReference>
<evidence type="ECO:0000256" key="2">
    <source>
        <dbReference type="SAM" id="SignalP"/>
    </source>
</evidence>
<dbReference type="SMART" id="SM00198">
    <property type="entry name" value="SCP"/>
    <property type="match status" value="1"/>
</dbReference>
<name>A0A9N9VUG6_9HYPO</name>
<dbReference type="PANTHER" id="PTHR10334">
    <property type="entry name" value="CYSTEINE-RICH SECRETORY PROTEIN-RELATED"/>
    <property type="match status" value="1"/>
</dbReference>
<feature type="region of interest" description="Disordered" evidence="1">
    <location>
        <begin position="111"/>
        <end position="138"/>
    </location>
</feature>
<feature type="region of interest" description="Disordered" evidence="1">
    <location>
        <begin position="49"/>
        <end position="79"/>
    </location>
</feature>
<keyword evidence="2" id="KW-0732">Signal</keyword>
<comment type="caution">
    <text evidence="4">The sequence shown here is derived from an EMBL/GenBank/DDBJ whole genome shotgun (WGS) entry which is preliminary data.</text>
</comment>
<dbReference type="InterPro" id="IPR035940">
    <property type="entry name" value="CAP_sf"/>
</dbReference>
<feature type="signal peptide" evidence="2">
    <location>
        <begin position="1"/>
        <end position="17"/>
    </location>
</feature>
<dbReference type="OrthoDB" id="43654at2759"/>
<keyword evidence="5" id="KW-1185">Reference proteome</keyword>
<dbReference type="FunFam" id="3.40.33.10:FF:000010">
    <property type="entry name" value="Predicted protein"/>
    <property type="match status" value="1"/>
</dbReference>
<dbReference type="EMBL" id="CABFNQ020000758">
    <property type="protein sequence ID" value="CAH0036754.1"/>
    <property type="molecule type" value="Genomic_DNA"/>
</dbReference>
<evidence type="ECO:0000313" key="4">
    <source>
        <dbReference type="EMBL" id="CAH0036754.1"/>
    </source>
</evidence>
<proteinExistence type="predicted"/>
<dbReference type="Gene3D" id="3.40.33.10">
    <property type="entry name" value="CAP"/>
    <property type="match status" value="1"/>
</dbReference>
<dbReference type="SUPFAM" id="SSF55797">
    <property type="entry name" value="PR-1-like"/>
    <property type="match status" value="1"/>
</dbReference>
<feature type="compositionally biased region" description="Basic and acidic residues" evidence="1">
    <location>
        <begin position="52"/>
        <end position="61"/>
    </location>
</feature>
<dbReference type="InterPro" id="IPR001283">
    <property type="entry name" value="CRISP-related"/>
</dbReference>
<protein>
    <recommendedName>
        <fullName evidence="3">SCP domain-containing protein</fullName>
    </recommendedName>
</protein>
<feature type="compositionally biased region" description="Low complexity" evidence="1">
    <location>
        <begin position="62"/>
        <end position="79"/>
    </location>
</feature>
<accession>A0A9N9VUG6</accession>
<dbReference type="InterPro" id="IPR014044">
    <property type="entry name" value="CAP_dom"/>
</dbReference>
<gene>
    <name evidence="4" type="ORF">CRHIZ90672A_00010511</name>
</gene>
<sequence length="264" mass="27347">MRFAAFALSTLVANAAAGVIAPRGDLDLSGVDWTTIDYSGVDWTKVDFTGGNKDKDNKQKQPEPVQKVPEPAVVPAPTSVSVPTTVPAVVAAAVPTTTLVTKVATSAAAVATQTSAPPQPSTGNLSDDQQKALDAHNAARAAVGNSPLTWDDSLSSDAQSWANTIATLASLTHSSGSGQGENLYMQSDNGSPFLNAINSFLSEKSLYSGQVIDGSNFGAFGHYTQAVWKSTTKVGMAVAKAADGTNWVVVRYSPPGNFIGQTPY</sequence>
<evidence type="ECO:0000256" key="1">
    <source>
        <dbReference type="SAM" id="MobiDB-lite"/>
    </source>
</evidence>